<comment type="caution">
    <text evidence="1">The sequence shown here is derived from an EMBL/GenBank/DDBJ whole genome shotgun (WGS) entry which is preliminary data.</text>
</comment>
<organism evidence="1 2">
    <name type="scientific">Dyadobacter helix</name>
    <dbReference type="NCBI Taxonomy" id="2822344"/>
    <lineage>
        <taxon>Bacteria</taxon>
        <taxon>Pseudomonadati</taxon>
        <taxon>Bacteroidota</taxon>
        <taxon>Cytophagia</taxon>
        <taxon>Cytophagales</taxon>
        <taxon>Spirosomataceae</taxon>
        <taxon>Dyadobacter</taxon>
    </lineage>
</organism>
<dbReference type="AlphaFoldDB" id="A0A916JF80"/>
<dbReference type="Proteomes" id="UP000680038">
    <property type="component" value="Unassembled WGS sequence"/>
</dbReference>
<gene>
    <name evidence="1" type="ORF">DYBT9275_04452</name>
</gene>
<reference evidence="1" key="1">
    <citation type="submission" date="2021-04" db="EMBL/GenBank/DDBJ databases">
        <authorList>
            <person name="Rodrigo-Torres L."/>
            <person name="Arahal R. D."/>
            <person name="Lucena T."/>
        </authorList>
    </citation>
    <scope>NUCLEOTIDE SEQUENCE</scope>
    <source>
        <strain evidence="1">CECT 9275</strain>
    </source>
</reference>
<evidence type="ECO:0000313" key="1">
    <source>
        <dbReference type="EMBL" id="CAG5009240.1"/>
    </source>
</evidence>
<evidence type="ECO:0000313" key="2">
    <source>
        <dbReference type="Proteomes" id="UP000680038"/>
    </source>
</evidence>
<proteinExistence type="predicted"/>
<accession>A0A916JF80</accession>
<name>A0A916JF80_9BACT</name>
<keyword evidence="2" id="KW-1185">Reference proteome</keyword>
<dbReference type="EMBL" id="CAJRAF010000002">
    <property type="protein sequence ID" value="CAG5009240.1"/>
    <property type="molecule type" value="Genomic_DNA"/>
</dbReference>
<sequence length="431" mass="49006">MAEKQATELLNTYIDQLWKYSKIRKIRDPFVVKEALCPYALTDICLTKLPDGTAENVRLILYSKEFLEDLNKAGQTASYVDRHVLLHELGHHVLGHHKNSKSMEALLSIYKQSAPDPKEWRKYGAANPMAQELEADIYAVWALSKLEKGFTVQQLVSQFNTQILNQKDKEAIAANHSDHPLFRDRIETMRKFEAQMLRAQSKVVPRKYFSDIASSAYLDLWPDAPVIDIALNAGIALGGITDFSYDGEKTDGFLYPPKTLKSISNYHAGLSITRFRWDRHWQRHVDIQWSRHKYGTTVQGGSEEQLIEKFQVDYLTVAPRMTWNSATGGKKGSFQALRVGLIAGFGFNFRIPAGKISYTNYISDVPTPKSRFTLGPKAVVGVSLLKKTFLPKGANILFSYDPQWIRLDTPVKTCVISHNLECTLQYSIFRH</sequence>
<protein>
    <submittedName>
        <fullName evidence="1">Uncharacterized protein</fullName>
    </submittedName>
</protein>